<feature type="chain" id="PRO_5020989546" description="YXWGXW repeat-containing protein" evidence="2">
    <location>
        <begin position="30"/>
        <end position="391"/>
    </location>
</feature>
<feature type="signal peptide" evidence="2">
    <location>
        <begin position="1"/>
        <end position="29"/>
    </location>
</feature>
<name>A0A4R7C5F4_9HYPH</name>
<sequence length="391" mass="40621">MSRTTTIGTATIASSLVLATLISLSPASAQGNGQGFSPASQPPAPQEQAANPALAQFRDVLQRYGSISNHPRYGEVWTPSPGTVPAGWSPYPGCRWTYDRQQAAWSYQDPTEWGSIVHHHGRWAFDQQGGWMWIADATYGPGWVQWNTESGRVSWAALGPDIDGGQPTGGWQSQDAQSFNAGCRAPAPPAPVAHRAPVPAPVYGPAPAYAPAPAFGTRYVAGPPIYIPGPRPFPHGRPPHWHGPHKHGPFGPIIIVTTGKPGKGTGSDKGTGSGTGPGTGTGPATGTGAGSGPGKGSDPIMCIKAPCNIGPVGGPKGTMSNGGTLAGQQLVRPPFVRPAQLQRPFPMARPAIARPGGFQARPAMTARPVMQARAQFAPRSFGGGARFAGRR</sequence>
<evidence type="ECO:0000256" key="1">
    <source>
        <dbReference type="SAM" id="MobiDB-lite"/>
    </source>
</evidence>
<evidence type="ECO:0000256" key="2">
    <source>
        <dbReference type="SAM" id="SignalP"/>
    </source>
</evidence>
<comment type="caution">
    <text evidence="3">The sequence shown here is derived from an EMBL/GenBank/DDBJ whole genome shotgun (WGS) entry which is preliminary data.</text>
</comment>
<evidence type="ECO:0008006" key="5">
    <source>
        <dbReference type="Google" id="ProtNLM"/>
    </source>
</evidence>
<keyword evidence="4" id="KW-1185">Reference proteome</keyword>
<gene>
    <name evidence="3" type="ORF">EV668_0376</name>
</gene>
<feature type="compositionally biased region" description="Gly residues" evidence="1">
    <location>
        <begin position="261"/>
        <end position="295"/>
    </location>
</feature>
<evidence type="ECO:0000313" key="4">
    <source>
        <dbReference type="Proteomes" id="UP000295122"/>
    </source>
</evidence>
<dbReference type="Proteomes" id="UP000295122">
    <property type="component" value="Unassembled WGS sequence"/>
</dbReference>
<protein>
    <recommendedName>
        <fullName evidence="5">YXWGXW repeat-containing protein</fullName>
    </recommendedName>
</protein>
<keyword evidence="2" id="KW-0732">Signal</keyword>
<proteinExistence type="predicted"/>
<dbReference type="PROSITE" id="PS50276">
    <property type="entry name" value="PANCREATIC_HORMONE_2"/>
    <property type="match status" value="1"/>
</dbReference>
<dbReference type="RefSeq" id="WP_133768150.1">
    <property type="nucleotide sequence ID" value="NZ_SNZR01000011.1"/>
</dbReference>
<feature type="region of interest" description="Disordered" evidence="1">
    <location>
        <begin position="29"/>
        <end position="49"/>
    </location>
</feature>
<dbReference type="OrthoDB" id="5485224at2"/>
<reference evidence="3 4" key="1">
    <citation type="submission" date="2019-03" db="EMBL/GenBank/DDBJ databases">
        <title>Genomic Encyclopedia of Type Strains, Phase IV (KMG-IV): sequencing the most valuable type-strain genomes for metagenomic binning, comparative biology and taxonomic classification.</title>
        <authorList>
            <person name="Goeker M."/>
        </authorList>
    </citation>
    <scope>NUCLEOTIDE SEQUENCE [LARGE SCALE GENOMIC DNA]</scope>
    <source>
        <strain evidence="3 4">DSM 25903</strain>
    </source>
</reference>
<feature type="region of interest" description="Disordered" evidence="1">
    <location>
        <begin position="258"/>
        <end position="297"/>
    </location>
</feature>
<dbReference type="Pfam" id="PF20245">
    <property type="entry name" value="DUF6600"/>
    <property type="match status" value="1"/>
</dbReference>
<organism evidence="3 4">
    <name type="scientific">Enterovirga rhinocerotis</name>
    <dbReference type="NCBI Taxonomy" id="1339210"/>
    <lineage>
        <taxon>Bacteria</taxon>
        <taxon>Pseudomonadati</taxon>
        <taxon>Pseudomonadota</taxon>
        <taxon>Alphaproteobacteria</taxon>
        <taxon>Hyphomicrobiales</taxon>
        <taxon>Methylobacteriaceae</taxon>
        <taxon>Enterovirga</taxon>
    </lineage>
</organism>
<evidence type="ECO:0000313" key="3">
    <source>
        <dbReference type="EMBL" id="TDR93122.1"/>
    </source>
</evidence>
<dbReference type="EMBL" id="SNZR01000011">
    <property type="protein sequence ID" value="TDR93122.1"/>
    <property type="molecule type" value="Genomic_DNA"/>
</dbReference>
<dbReference type="AlphaFoldDB" id="A0A4R7C5F4"/>
<dbReference type="InterPro" id="IPR046535">
    <property type="entry name" value="DUF6600"/>
</dbReference>
<accession>A0A4R7C5F4</accession>